<comment type="similarity">
    <text evidence="2 8">Belongs to the carbamoyltransferase HypF family.</text>
</comment>
<evidence type="ECO:0000256" key="8">
    <source>
        <dbReference type="PIRNR" id="PIRNR006256"/>
    </source>
</evidence>
<dbReference type="AlphaFoldDB" id="A0A3D8IYC9"/>
<dbReference type="UniPathway" id="UPA00335"/>
<comment type="catalytic activity">
    <reaction evidence="7">
        <text>C-terminal L-cysteinyl-[HypE protein] + carbamoyl phosphate + ATP + H2O = C-terminal S-carboxamide-L-cysteinyl-[HypE protein] + AMP + phosphate + diphosphate + H(+)</text>
        <dbReference type="Rhea" id="RHEA:55636"/>
        <dbReference type="Rhea" id="RHEA-COMP:14247"/>
        <dbReference type="Rhea" id="RHEA-COMP:14392"/>
        <dbReference type="ChEBI" id="CHEBI:15377"/>
        <dbReference type="ChEBI" id="CHEBI:15378"/>
        <dbReference type="ChEBI" id="CHEBI:30616"/>
        <dbReference type="ChEBI" id="CHEBI:33019"/>
        <dbReference type="ChEBI" id="CHEBI:43474"/>
        <dbReference type="ChEBI" id="CHEBI:58228"/>
        <dbReference type="ChEBI" id="CHEBI:76913"/>
        <dbReference type="ChEBI" id="CHEBI:139126"/>
        <dbReference type="ChEBI" id="CHEBI:456215"/>
    </reaction>
</comment>
<name>A0A3D8IYC9_9HELI</name>
<protein>
    <recommendedName>
        <fullName evidence="8">Carbamoyltransferase</fullName>
        <ecNumber evidence="8">6.2.-.-</ecNumber>
    </recommendedName>
</protein>
<sequence length="736" mass="83538">MKSLKLQIQGKIQGVGFRPFIANLAASLGLCGYVKNNALGVEVLLQGERSGEFLSSFPQKAPKISEIQKIEVFEFDYPICEGFEILKSEQAENYSTLLIPELGICQDCKNDLFAQENSRFFYPLINCTNCGPRYSVIKALPYDRERTSMSEFMMCKKCREEYTRPQSRFFHAQPISCPQCGPKFFYNNEVVMDYKKTFFKLAQKIKQGEIVLIQGLGGFHLVCDATNIKSIAKLRLLKDRPRKPLALMCKDIEQVKAIAYVSKNEQQALLSPKAPIVLLKAKQYLEGIAPSLNTYAIMLSYTPIYELLFSFLDFPLVVTSANPKGEPIIYKREELKKLFSLTSIFLSHQREILNPVEDSIIQILSTQDEVVLRNARGYAPVSFRLSKKIASPLLAVGGNQKASFAIAFEDILVLSPYIGDLDNVESIERFKSSIAKLQALYGILRFESIVCDLHPQYQSTMIAKELAEKMNSNLVQIQHHYAHTLSVCFEHQINSEVLSFCFDGTGYGEDGKIWGGEVLLGSLDGFKRLAHFKYFKLLGGEVAFRDIGRIFYSLAFDYLSFQEVQELKTSKNEHEIKTLYQMHQKSLNSPQTSSVGRLFDFVAFICGLETQSYEGESGVLLQNLYCEKYAHISYNFKLNNGEIELDFVEMFQDYLKESKERIASKFINTLINLVLLIAQERDCKIVLCGGVFCNNILSEKILEKLRKSGKSCYIGNKIPPNDNGLALGQMYYLLKE</sequence>
<dbReference type="InterPro" id="IPR051060">
    <property type="entry name" value="Carbamoyltrans_HypF-like"/>
</dbReference>
<dbReference type="Pfam" id="PF22521">
    <property type="entry name" value="HypF_C_2"/>
    <property type="match status" value="1"/>
</dbReference>
<evidence type="ECO:0000256" key="6">
    <source>
        <dbReference type="ARBA" id="ARBA00022833"/>
    </source>
</evidence>
<dbReference type="GO" id="GO:0016874">
    <property type="term" value="F:ligase activity"/>
    <property type="evidence" value="ECO:0007669"/>
    <property type="project" value="UniProtKB-UniRule"/>
</dbReference>
<dbReference type="GO" id="GO:0003725">
    <property type="term" value="F:double-stranded RNA binding"/>
    <property type="evidence" value="ECO:0007669"/>
    <property type="project" value="InterPro"/>
</dbReference>
<dbReference type="Gene3D" id="3.30.110.120">
    <property type="match status" value="1"/>
</dbReference>
<evidence type="ECO:0000313" key="13">
    <source>
        <dbReference type="Proteomes" id="UP000257067"/>
    </source>
</evidence>
<dbReference type="InterPro" id="IPR006070">
    <property type="entry name" value="Sua5-like_dom"/>
</dbReference>
<comment type="caution">
    <text evidence="12">The sequence shown here is derived from an EMBL/GenBank/DDBJ whole genome shotgun (WGS) entry which is preliminary data.</text>
</comment>
<keyword evidence="3" id="KW-0436">Ligase</keyword>
<dbReference type="InterPro" id="IPR004421">
    <property type="entry name" value="Carbamoyltransferase_HypF"/>
</dbReference>
<dbReference type="GO" id="GO:0016743">
    <property type="term" value="F:carboxyl- or carbamoyltransferase activity"/>
    <property type="evidence" value="ECO:0007669"/>
    <property type="project" value="UniProtKB-UniRule"/>
</dbReference>
<evidence type="ECO:0000256" key="2">
    <source>
        <dbReference type="ARBA" id="ARBA00008097"/>
    </source>
</evidence>
<dbReference type="PANTHER" id="PTHR42959">
    <property type="entry name" value="CARBAMOYLTRANSFERASE"/>
    <property type="match status" value="1"/>
</dbReference>
<feature type="active site" evidence="9">
    <location>
        <position position="36"/>
    </location>
</feature>
<dbReference type="InterPro" id="IPR041440">
    <property type="entry name" value="HypF_C"/>
</dbReference>
<proteinExistence type="inferred from homology"/>
<feature type="domain" description="Acylphosphatase-like" evidence="10">
    <location>
        <begin position="3"/>
        <end position="87"/>
    </location>
</feature>
<accession>A0A3D8IYC9</accession>
<comment type="pathway">
    <text evidence="1">Protein modification; [NiFe] hydrogenase maturation.</text>
</comment>
<comment type="catalytic activity">
    <reaction evidence="9">
        <text>an acyl phosphate + H2O = a carboxylate + phosphate + H(+)</text>
        <dbReference type="Rhea" id="RHEA:14965"/>
        <dbReference type="ChEBI" id="CHEBI:15377"/>
        <dbReference type="ChEBI" id="CHEBI:15378"/>
        <dbReference type="ChEBI" id="CHEBI:29067"/>
        <dbReference type="ChEBI" id="CHEBI:43474"/>
        <dbReference type="ChEBI" id="CHEBI:59918"/>
        <dbReference type="EC" id="3.6.1.7"/>
    </reaction>
</comment>
<evidence type="ECO:0000259" key="10">
    <source>
        <dbReference type="PROSITE" id="PS51160"/>
    </source>
</evidence>
<keyword evidence="5" id="KW-0863">Zinc-finger</keyword>
<dbReference type="PROSITE" id="PS51163">
    <property type="entry name" value="YRDC"/>
    <property type="match status" value="1"/>
</dbReference>
<dbReference type="Gene3D" id="3.30.420.360">
    <property type="match status" value="1"/>
</dbReference>
<dbReference type="SUPFAM" id="SSF54975">
    <property type="entry name" value="Acylphosphatase/BLUF domain-like"/>
    <property type="match status" value="1"/>
</dbReference>
<dbReference type="PANTHER" id="PTHR42959:SF1">
    <property type="entry name" value="CARBAMOYLTRANSFERASE HYPF"/>
    <property type="match status" value="1"/>
</dbReference>
<keyword evidence="9" id="KW-0378">Hydrolase</keyword>
<keyword evidence="12" id="KW-0808">Transferase</keyword>
<feature type="active site" evidence="9">
    <location>
        <position position="18"/>
    </location>
</feature>
<keyword evidence="13" id="KW-1185">Reference proteome</keyword>
<feature type="domain" description="YrdC-like" evidence="11">
    <location>
        <begin position="195"/>
        <end position="377"/>
    </location>
</feature>
<evidence type="ECO:0000259" key="11">
    <source>
        <dbReference type="PROSITE" id="PS51163"/>
    </source>
</evidence>
<evidence type="ECO:0000256" key="1">
    <source>
        <dbReference type="ARBA" id="ARBA00004711"/>
    </source>
</evidence>
<dbReference type="PROSITE" id="PS51160">
    <property type="entry name" value="ACYLPHOSPHATASE_3"/>
    <property type="match status" value="1"/>
</dbReference>
<dbReference type="RefSeq" id="WP_104724486.1">
    <property type="nucleotide sequence ID" value="NZ_FZNE01000003.1"/>
</dbReference>
<evidence type="ECO:0000256" key="5">
    <source>
        <dbReference type="ARBA" id="ARBA00022771"/>
    </source>
</evidence>
<dbReference type="GO" id="GO:0003998">
    <property type="term" value="F:acylphosphatase activity"/>
    <property type="evidence" value="ECO:0007669"/>
    <property type="project" value="UniProtKB-EC"/>
</dbReference>
<organism evidence="12 13">
    <name type="scientific">Helicobacter cholecystus</name>
    <dbReference type="NCBI Taxonomy" id="45498"/>
    <lineage>
        <taxon>Bacteria</taxon>
        <taxon>Pseudomonadati</taxon>
        <taxon>Campylobacterota</taxon>
        <taxon>Epsilonproteobacteria</taxon>
        <taxon>Campylobacterales</taxon>
        <taxon>Helicobacteraceae</taxon>
        <taxon>Helicobacter</taxon>
    </lineage>
</organism>
<dbReference type="InterPro" id="IPR001792">
    <property type="entry name" value="Acylphosphatase-like_dom"/>
</dbReference>
<dbReference type="EMBL" id="NXLU01000002">
    <property type="protein sequence ID" value="RDU69561.1"/>
    <property type="molecule type" value="Genomic_DNA"/>
</dbReference>
<keyword evidence="4" id="KW-0479">Metal-binding</keyword>
<evidence type="ECO:0000313" key="12">
    <source>
        <dbReference type="EMBL" id="RDU69561.1"/>
    </source>
</evidence>
<dbReference type="Pfam" id="PF01300">
    <property type="entry name" value="Sua5_yciO_yrdC"/>
    <property type="match status" value="1"/>
</dbReference>
<dbReference type="Proteomes" id="UP000257067">
    <property type="component" value="Unassembled WGS sequence"/>
</dbReference>
<dbReference type="EC" id="6.2.-.-" evidence="8"/>
<gene>
    <name evidence="12" type="primary">hypF</name>
    <name evidence="12" type="ORF">CQA62_02620</name>
</gene>
<dbReference type="Pfam" id="PF00708">
    <property type="entry name" value="Acylphosphatase"/>
    <property type="match status" value="1"/>
</dbReference>
<dbReference type="GO" id="GO:0008270">
    <property type="term" value="F:zinc ion binding"/>
    <property type="evidence" value="ECO:0007669"/>
    <property type="project" value="UniProtKB-KW"/>
</dbReference>
<evidence type="ECO:0000256" key="3">
    <source>
        <dbReference type="ARBA" id="ARBA00022598"/>
    </source>
</evidence>
<dbReference type="PIRSF" id="PIRSF006256">
    <property type="entry name" value="CMPcnvr_hdrg_mat"/>
    <property type="match status" value="1"/>
</dbReference>
<dbReference type="Pfam" id="PF17788">
    <property type="entry name" value="HypF_C"/>
    <property type="match status" value="1"/>
</dbReference>
<dbReference type="Pfam" id="PF07503">
    <property type="entry name" value="zf-HYPF"/>
    <property type="match status" value="2"/>
</dbReference>
<keyword evidence="6" id="KW-0862">Zinc</keyword>
<dbReference type="Gene3D" id="3.30.420.40">
    <property type="match status" value="1"/>
</dbReference>
<dbReference type="SUPFAM" id="SSF55821">
    <property type="entry name" value="YrdC/RibB"/>
    <property type="match status" value="1"/>
</dbReference>
<evidence type="ECO:0000256" key="7">
    <source>
        <dbReference type="ARBA" id="ARBA00048220"/>
    </source>
</evidence>
<dbReference type="InterPro" id="IPR036046">
    <property type="entry name" value="Acylphosphatase-like_dom_sf"/>
</dbReference>
<dbReference type="InterPro" id="IPR055128">
    <property type="entry name" value="HypF_C_2"/>
</dbReference>
<dbReference type="GO" id="GO:0051604">
    <property type="term" value="P:protein maturation"/>
    <property type="evidence" value="ECO:0007669"/>
    <property type="project" value="TreeGrafter"/>
</dbReference>
<dbReference type="OrthoDB" id="9808093at2"/>
<reference evidence="12 13" key="1">
    <citation type="submission" date="2018-04" db="EMBL/GenBank/DDBJ databases">
        <title>Novel Campyloabacter and Helicobacter Species and Strains.</title>
        <authorList>
            <person name="Mannion A.J."/>
            <person name="Shen Z."/>
            <person name="Fox J.G."/>
        </authorList>
    </citation>
    <scope>NUCLEOTIDE SEQUENCE [LARGE SCALE GENOMIC DNA]</scope>
    <source>
        <strain evidence="12 13">ATCC 700242</strain>
    </source>
</reference>
<dbReference type="InterPro" id="IPR017945">
    <property type="entry name" value="DHBP_synth_RibB-like_a/b_dom"/>
</dbReference>
<dbReference type="InterPro" id="IPR011125">
    <property type="entry name" value="Znf_HypF"/>
</dbReference>
<dbReference type="Gene3D" id="3.90.870.50">
    <property type="match status" value="1"/>
</dbReference>
<evidence type="ECO:0000256" key="9">
    <source>
        <dbReference type="PROSITE-ProRule" id="PRU00520"/>
    </source>
</evidence>
<evidence type="ECO:0000256" key="4">
    <source>
        <dbReference type="ARBA" id="ARBA00022723"/>
    </source>
</evidence>
<dbReference type="NCBIfam" id="TIGR00143">
    <property type="entry name" value="hypF"/>
    <property type="match status" value="1"/>
</dbReference>